<proteinExistence type="inferred from homology"/>
<dbReference type="EMBL" id="AOSG01000054">
    <property type="protein sequence ID" value="EOR70978.1"/>
    <property type="molecule type" value="Genomic_DNA"/>
</dbReference>
<evidence type="ECO:0000256" key="4">
    <source>
        <dbReference type="ARBA" id="ARBA00004744"/>
    </source>
</evidence>
<reference evidence="14 15" key="1">
    <citation type="journal article" date="2013" name="Genome Announc.">
        <title>Draft Genome Sequence of the Lignocellulose Decomposer Thermobifida fusca Strain TM51.</title>
        <authorList>
            <person name="Toth A."/>
            <person name="Barna T."/>
            <person name="Nagy I."/>
            <person name="Horvath B."/>
            <person name="Nagy I."/>
            <person name="Tancsics A."/>
            <person name="Kriszt B."/>
            <person name="Baka E."/>
            <person name="Fekete C."/>
            <person name="Kukolya J."/>
        </authorList>
    </citation>
    <scope>NUCLEOTIDE SEQUENCE [LARGE SCALE GENOMIC DNA]</scope>
    <source>
        <strain evidence="14 15">TM51</strain>
    </source>
</reference>
<evidence type="ECO:0000256" key="1">
    <source>
        <dbReference type="ARBA" id="ARBA00001755"/>
    </source>
</evidence>
<dbReference type="GO" id="GO:0005737">
    <property type="term" value="C:cytoplasm"/>
    <property type="evidence" value="ECO:0007669"/>
    <property type="project" value="UniProtKB-SubCell"/>
</dbReference>
<evidence type="ECO:0000313" key="14">
    <source>
        <dbReference type="EMBL" id="EOR70978.1"/>
    </source>
</evidence>
<dbReference type="PANTHER" id="PTHR42923:SF3">
    <property type="entry name" value="PROTOPORPHYRINOGEN OXIDASE"/>
    <property type="match status" value="1"/>
</dbReference>
<dbReference type="PANTHER" id="PTHR42923">
    <property type="entry name" value="PROTOPORPHYRINOGEN OXIDASE"/>
    <property type="match status" value="1"/>
</dbReference>
<comment type="caution">
    <text evidence="14">The sequence shown here is derived from an EMBL/GenBank/DDBJ whole genome shotgun (WGS) entry which is preliminary data.</text>
</comment>
<keyword evidence="8 12" id="KW-0285">Flavoprotein</keyword>
<keyword evidence="10 12" id="KW-0560">Oxidoreductase</keyword>
<comment type="catalytic activity">
    <reaction evidence="1">
        <text>coproporphyrinogen III + 3 O2 = coproporphyrin III + 3 H2O2</text>
        <dbReference type="Rhea" id="RHEA:43436"/>
        <dbReference type="ChEBI" id="CHEBI:15379"/>
        <dbReference type="ChEBI" id="CHEBI:16240"/>
        <dbReference type="ChEBI" id="CHEBI:57309"/>
        <dbReference type="ChEBI" id="CHEBI:131725"/>
        <dbReference type="EC" id="1.3.3.15"/>
    </reaction>
    <physiologicalReaction direction="left-to-right" evidence="1">
        <dbReference type="Rhea" id="RHEA:43437"/>
    </physiologicalReaction>
</comment>
<keyword evidence="11 12" id="KW-0350">Heme biosynthesis</keyword>
<comment type="pathway">
    <text evidence="4 12">Porphyrin-containing compound metabolism; protoheme biosynthesis.</text>
</comment>
<dbReference type="Gene3D" id="1.10.3110.10">
    <property type="entry name" value="protoporphyrinogen ix oxidase, domain 3"/>
    <property type="match status" value="1"/>
</dbReference>
<accession>A0A9P2T9U2</accession>
<evidence type="ECO:0000256" key="6">
    <source>
        <dbReference type="ARBA" id="ARBA00012402"/>
    </source>
</evidence>
<dbReference type="Gene3D" id="3.50.50.60">
    <property type="entry name" value="FAD/NAD(P)-binding domain"/>
    <property type="match status" value="1"/>
</dbReference>
<gene>
    <name evidence="14" type="ORF">TM51_09776</name>
</gene>
<sequence>MDTTPHTVVVGGGVSGLAVAHRLARSGHRVTVLEAAARPGGKLAVEKVAGVSADVGAEAVLARRPEALSLIDELGLTERVTHPGTVTSQIYSRGKLRDFPEGHVMGVPSDFAALARSGVLSPLGVLRAARDLVWPATPVKADVPVATYIGIRMGRETVDRLVEPLLGGVYAGRADQLSLDATLPQLASAARTQRSLAAIARDTHSRTARPTAEPPPPLFATLRGGLATLIDALAAQPGVTVRTATPARDLRRTEQGWQLAVGDPPAETVDADAVVLACPAPEAARLLRTIAPSAAVELGGVRYASMAVVTLAYPLSAFPAPPTASGFLVPSVEGRTIKAVTFSSVKWPWLAAELRDANPGEEIVLLRCSLGRFGDDAVVDYDDDTLVARATSDLADLCGVSGPPVDSHVTRWNAGLPQYTVGHRDRVARIRSALDGIDGLAVCGAVYNGVGIPACLSSAEEAARRITHTTGGQRSHR</sequence>
<dbReference type="Gene3D" id="3.90.660.20">
    <property type="entry name" value="Protoporphyrinogen oxidase, mitochondrial, domain 2"/>
    <property type="match status" value="1"/>
</dbReference>
<evidence type="ECO:0000256" key="5">
    <source>
        <dbReference type="ARBA" id="ARBA00008310"/>
    </source>
</evidence>
<dbReference type="Pfam" id="PF01593">
    <property type="entry name" value="Amino_oxidase"/>
    <property type="match status" value="1"/>
</dbReference>
<feature type="domain" description="Amine oxidase" evidence="13">
    <location>
        <begin position="14"/>
        <end position="466"/>
    </location>
</feature>
<dbReference type="SUPFAM" id="SSF51905">
    <property type="entry name" value="FAD/NAD(P)-binding domain"/>
    <property type="match status" value="1"/>
</dbReference>
<protein>
    <recommendedName>
        <fullName evidence="7 12">Coproporphyrinogen III oxidase</fullName>
        <ecNumber evidence="6 12">1.3.3.15</ecNumber>
    </recommendedName>
</protein>
<keyword evidence="15" id="KW-1185">Reference proteome</keyword>
<dbReference type="InterPro" id="IPR004572">
    <property type="entry name" value="Protoporphyrinogen_oxidase"/>
</dbReference>
<dbReference type="GO" id="GO:0006783">
    <property type="term" value="P:heme biosynthetic process"/>
    <property type="evidence" value="ECO:0007669"/>
    <property type="project" value="UniProtKB-UniRule"/>
</dbReference>
<dbReference type="NCBIfam" id="TIGR00562">
    <property type="entry name" value="proto_IX_ox"/>
    <property type="match status" value="1"/>
</dbReference>
<comment type="cofactor">
    <cofactor evidence="2 12">
        <name>FAD</name>
        <dbReference type="ChEBI" id="CHEBI:57692"/>
    </cofactor>
</comment>
<name>A0A9P2T9U2_THEFU</name>
<evidence type="ECO:0000256" key="9">
    <source>
        <dbReference type="ARBA" id="ARBA00022827"/>
    </source>
</evidence>
<comment type="subcellular location">
    <subcellularLocation>
        <location evidence="12">Cytoplasm</location>
    </subcellularLocation>
</comment>
<evidence type="ECO:0000256" key="11">
    <source>
        <dbReference type="ARBA" id="ARBA00023133"/>
    </source>
</evidence>
<keyword evidence="9 12" id="KW-0274">FAD</keyword>
<dbReference type="SUPFAM" id="SSF54373">
    <property type="entry name" value="FAD-linked reductases, C-terminal domain"/>
    <property type="match status" value="1"/>
</dbReference>
<comment type="function">
    <text evidence="3 12">Involved in coproporphyrin-dependent heme b biosynthesis. Catalyzes the oxidation of coproporphyrinogen III to coproporphyrin III.</text>
</comment>
<dbReference type="EC" id="1.3.3.15" evidence="6 12"/>
<dbReference type="InterPro" id="IPR036188">
    <property type="entry name" value="FAD/NAD-bd_sf"/>
</dbReference>
<organism evidence="14 15">
    <name type="scientific">Thermobifida fusca TM51</name>
    <dbReference type="NCBI Taxonomy" id="1169414"/>
    <lineage>
        <taxon>Bacteria</taxon>
        <taxon>Bacillati</taxon>
        <taxon>Actinomycetota</taxon>
        <taxon>Actinomycetes</taxon>
        <taxon>Streptosporangiales</taxon>
        <taxon>Nocardiopsidaceae</taxon>
        <taxon>Thermobifida</taxon>
    </lineage>
</organism>
<dbReference type="RefSeq" id="WP_011292321.1">
    <property type="nucleotide sequence ID" value="NZ_AOSG01000054.1"/>
</dbReference>
<evidence type="ECO:0000256" key="10">
    <source>
        <dbReference type="ARBA" id="ARBA00023002"/>
    </source>
</evidence>
<comment type="similarity">
    <text evidence="5 12">Belongs to the protoporphyrinogen/coproporphyrinogen oxidase family. Coproporphyrinogen III oxidase subfamily.</text>
</comment>
<dbReference type="Proteomes" id="UP000014184">
    <property type="component" value="Unassembled WGS sequence"/>
</dbReference>
<keyword evidence="12" id="KW-0963">Cytoplasm</keyword>
<evidence type="ECO:0000256" key="3">
    <source>
        <dbReference type="ARBA" id="ARBA00002185"/>
    </source>
</evidence>
<evidence type="ECO:0000313" key="15">
    <source>
        <dbReference type="Proteomes" id="UP000014184"/>
    </source>
</evidence>
<dbReference type="AlphaFoldDB" id="A0A9P2T9U2"/>
<dbReference type="InterPro" id="IPR002937">
    <property type="entry name" value="Amino_oxidase"/>
</dbReference>
<evidence type="ECO:0000256" key="8">
    <source>
        <dbReference type="ARBA" id="ARBA00022630"/>
    </source>
</evidence>
<evidence type="ECO:0000256" key="12">
    <source>
        <dbReference type="RuleBase" id="RU364052"/>
    </source>
</evidence>
<evidence type="ECO:0000256" key="2">
    <source>
        <dbReference type="ARBA" id="ARBA00001974"/>
    </source>
</evidence>
<evidence type="ECO:0000256" key="7">
    <source>
        <dbReference type="ARBA" id="ARBA00019046"/>
    </source>
</evidence>
<dbReference type="InterPro" id="IPR050464">
    <property type="entry name" value="Zeta_carotene_desat/Oxidored"/>
</dbReference>
<dbReference type="GO" id="GO:0004729">
    <property type="term" value="F:oxygen-dependent protoporphyrinogen oxidase activity"/>
    <property type="evidence" value="ECO:0007669"/>
    <property type="project" value="UniProtKB-UniRule"/>
</dbReference>
<evidence type="ECO:0000259" key="13">
    <source>
        <dbReference type="Pfam" id="PF01593"/>
    </source>
</evidence>